<feature type="region of interest" description="Disordered" evidence="5">
    <location>
        <begin position="284"/>
        <end position="371"/>
    </location>
</feature>
<dbReference type="EMBL" id="JAGFBS010000019">
    <property type="protein sequence ID" value="KAG6374172.1"/>
    <property type="molecule type" value="Genomic_DNA"/>
</dbReference>
<dbReference type="GO" id="GO:0070210">
    <property type="term" value="C:Rpd3L-Expanded complex"/>
    <property type="evidence" value="ECO:0007669"/>
    <property type="project" value="TreeGrafter"/>
</dbReference>
<dbReference type="InterPro" id="IPR001965">
    <property type="entry name" value="Znf_PHD"/>
</dbReference>
<dbReference type="OrthoDB" id="79252at2759"/>
<dbReference type="PANTHER" id="PTHR46462:SF3">
    <property type="entry name" value="UPSET, ISOFORM A"/>
    <property type="match status" value="1"/>
</dbReference>
<evidence type="ECO:0000256" key="2">
    <source>
        <dbReference type="ARBA" id="ARBA00022771"/>
    </source>
</evidence>
<accession>A0A8I2YLW3</accession>
<keyword evidence="4" id="KW-0156">Chromatin regulator</keyword>
<dbReference type="GO" id="GO:0034967">
    <property type="term" value="C:Set3 complex"/>
    <property type="evidence" value="ECO:0007669"/>
    <property type="project" value="TreeGrafter"/>
</dbReference>
<sequence length="434" mass="45019">MNSDATEAALGLLGLSPLNAPQSHPQPQPHPHHHVAHAHGPSLTSSSVGIAVDRTSTPPVFQSALPSSLVPLKRKQPSPALSSTTAAPLIPYISKDGSSAKPRQSPHPLATSSTPPIKPNRPLPSVSTKSLSAPSQRQPQQRPFSPILSGSLPPQTPPTSQLPLASPSTSQHPLALSAAPPPPDSDAISCICGLTYDDGFSIACDDCSRWCHAACFGIVQGGEVPEFWKCWVCDPTLEVDKERAVKTQKGRFKAMRMKASHGANGGTPGVTGVNGISGSLAVDEVSGGVGKPASRRKTSPGAERKSRRGSAVAAAIEGSGSSRKKRRASILSPSNPSSPSIPSTSHTSTQASSSRISHSNGNGSVASSSLPPTPVTFPPDIYPNPAVYAQLLRVAKAWRGVTAFNPPSPSPSPFIHPPSKTYNDGGYTRVDSQG</sequence>
<evidence type="ECO:0000256" key="5">
    <source>
        <dbReference type="SAM" id="MobiDB-lite"/>
    </source>
</evidence>
<dbReference type="InterPro" id="IPR011011">
    <property type="entry name" value="Znf_FYVE_PHD"/>
</dbReference>
<feature type="domain" description="Zinc finger PHD-type" evidence="6">
    <location>
        <begin position="189"/>
        <end position="234"/>
    </location>
</feature>
<feature type="region of interest" description="Disordered" evidence="5">
    <location>
        <begin position="401"/>
        <end position="434"/>
    </location>
</feature>
<dbReference type="GO" id="GO:0008270">
    <property type="term" value="F:zinc ion binding"/>
    <property type="evidence" value="ECO:0007669"/>
    <property type="project" value="UniProtKB-KW"/>
</dbReference>
<dbReference type="SUPFAM" id="SSF57903">
    <property type="entry name" value="FYVE/PHD zinc finger"/>
    <property type="match status" value="1"/>
</dbReference>
<organism evidence="7 8">
    <name type="scientific">Boletus reticuloceps</name>
    <dbReference type="NCBI Taxonomy" id="495285"/>
    <lineage>
        <taxon>Eukaryota</taxon>
        <taxon>Fungi</taxon>
        <taxon>Dikarya</taxon>
        <taxon>Basidiomycota</taxon>
        <taxon>Agaricomycotina</taxon>
        <taxon>Agaricomycetes</taxon>
        <taxon>Agaricomycetidae</taxon>
        <taxon>Boletales</taxon>
        <taxon>Boletineae</taxon>
        <taxon>Boletaceae</taxon>
        <taxon>Boletoideae</taxon>
        <taxon>Boletus</taxon>
    </lineage>
</organism>
<comment type="caution">
    <text evidence="7">The sequence shown here is derived from an EMBL/GenBank/DDBJ whole genome shotgun (WGS) entry which is preliminary data.</text>
</comment>
<keyword evidence="3" id="KW-0862">Zinc</keyword>
<evidence type="ECO:0000256" key="4">
    <source>
        <dbReference type="ARBA" id="ARBA00022853"/>
    </source>
</evidence>
<proteinExistence type="predicted"/>
<dbReference type="SMART" id="SM00249">
    <property type="entry name" value="PHD"/>
    <property type="match status" value="1"/>
</dbReference>
<dbReference type="GO" id="GO:0006325">
    <property type="term" value="P:chromatin organization"/>
    <property type="evidence" value="ECO:0007669"/>
    <property type="project" value="UniProtKB-KW"/>
</dbReference>
<dbReference type="InterPro" id="IPR013083">
    <property type="entry name" value="Znf_RING/FYVE/PHD"/>
</dbReference>
<feature type="compositionally biased region" description="Pro residues" evidence="5">
    <location>
        <begin position="406"/>
        <end position="416"/>
    </location>
</feature>
<keyword evidence="2" id="KW-0863">Zinc-finger</keyword>
<feature type="compositionally biased region" description="Polar residues" evidence="5">
    <location>
        <begin position="360"/>
        <end position="370"/>
    </location>
</feature>
<dbReference type="PANTHER" id="PTHR46462">
    <property type="entry name" value="UPSET, ISOFORM A"/>
    <property type="match status" value="1"/>
</dbReference>
<keyword evidence="8" id="KW-1185">Reference proteome</keyword>
<feature type="region of interest" description="Disordered" evidence="5">
    <location>
        <begin position="1"/>
        <end position="46"/>
    </location>
</feature>
<dbReference type="GO" id="GO:0006355">
    <property type="term" value="P:regulation of DNA-templated transcription"/>
    <property type="evidence" value="ECO:0007669"/>
    <property type="project" value="TreeGrafter"/>
</dbReference>
<feature type="compositionally biased region" description="Low complexity" evidence="5">
    <location>
        <begin position="329"/>
        <end position="359"/>
    </location>
</feature>
<keyword evidence="1" id="KW-0479">Metal-binding</keyword>
<evidence type="ECO:0000256" key="3">
    <source>
        <dbReference type="ARBA" id="ARBA00022833"/>
    </source>
</evidence>
<protein>
    <recommendedName>
        <fullName evidence="6">Zinc finger PHD-type domain-containing protein</fullName>
    </recommendedName>
</protein>
<evidence type="ECO:0000256" key="1">
    <source>
        <dbReference type="ARBA" id="ARBA00022723"/>
    </source>
</evidence>
<dbReference type="Pfam" id="PF20826">
    <property type="entry name" value="PHD_5"/>
    <property type="match status" value="1"/>
</dbReference>
<evidence type="ECO:0000313" key="7">
    <source>
        <dbReference type="EMBL" id="KAG6374172.1"/>
    </source>
</evidence>
<dbReference type="Proteomes" id="UP000683000">
    <property type="component" value="Unassembled WGS sequence"/>
</dbReference>
<feature type="region of interest" description="Disordered" evidence="5">
    <location>
        <begin position="92"/>
        <end position="180"/>
    </location>
</feature>
<dbReference type="AlphaFoldDB" id="A0A8I2YLW3"/>
<name>A0A8I2YLW3_9AGAM</name>
<reference evidence="7" key="1">
    <citation type="submission" date="2021-03" db="EMBL/GenBank/DDBJ databases">
        <title>Evolutionary innovations through gain and loss of genes in the ectomycorrhizal Boletales.</title>
        <authorList>
            <person name="Wu G."/>
            <person name="Miyauchi S."/>
            <person name="Morin E."/>
            <person name="Yang Z.-L."/>
            <person name="Xu J."/>
            <person name="Martin F.M."/>
        </authorList>
    </citation>
    <scope>NUCLEOTIDE SEQUENCE</scope>
    <source>
        <strain evidence="7">BR01</strain>
    </source>
</reference>
<evidence type="ECO:0000259" key="6">
    <source>
        <dbReference type="SMART" id="SM00249"/>
    </source>
</evidence>
<dbReference type="Gene3D" id="3.30.40.10">
    <property type="entry name" value="Zinc/RING finger domain, C3HC4 (zinc finger)"/>
    <property type="match status" value="1"/>
</dbReference>
<feature type="compositionally biased region" description="Low complexity" evidence="5">
    <location>
        <begin position="130"/>
        <end position="146"/>
    </location>
</feature>
<gene>
    <name evidence="7" type="ORF">JVT61DRAFT_4824</name>
</gene>
<evidence type="ECO:0000313" key="8">
    <source>
        <dbReference type="Proteomes" id="UP000683000"/>
    </source>
</evidence>